<organism evidence="7 8">
    <name type="scientific">Megasphaera cerevisiae DSM 20462</name>
    <dbReference type="NCBI Taxonomy" id="1122219"/>
    <lineage>
        <taxon>Bacteria</taxon>
        <taxon>Bacillati</taxon>
        <taxon>Bacillota</taxon>
        <taxon>Negativicutes</taxon>
        <taxon>Veillonellales</taxon>
        <taxon>Veillonellaceae</taxon>
        <taxon>Megasphaera</taxon>
    </lineage>
</organism>
<feature type="domain" description="HTH marR-type" evidence="6">
    <location>
        <begin position="22"/>
        <end position="53"/>
    </location>
</feature>
<evidence type="ECO:0000256" key="3">
    <source>
        <dbReference type="ARBA" id="ARBA00023125"/>
    </source>
</evidence>
<dbReference type="PANTHER" id="PTHR34294:SF1">
    <property type="entry name" value="TRANSCRIPTIONAL REGULATOR LSRR"/>
    <property type="match status" value="1"/>
</dbReference>
<dbReference type="EMBL" id="LEKT01000020">
    <property type="protein sequence ID" value="KMO86552.1"/>
    <property type="molecule type" value="Genomic_DNA"/>
</dbReference>
<evidence type="ECO:0000313" key="7">
    <source>
        <dbReference type="EMBL" id="KMO86552.1"/>
    </source>
</evidence>
<reference evidence="7 8" key="1">
    <citation type="submission" date="2015-06" db="EMBL/GenBank/DDBJ databases">
        <title>Draft genome sequence of beer spoilage bacterium Megasphaera cerevisiae type strain 20462.</title>
        <authorList>
            <person name="Kutumbaka K."/>
            <person name="Pasmowitz J."/>
            <person name="Mategko J."/>
            <person name="Reyes D."/>
            <person name="Friedrich A."/>
            <person name="Han S."/>
            <person name="Martens-Habbena W."/>
            <person name="Neal-McKinney J."/>
            <person name="Janagama H.K."/>
            <person name="Nadala C."/>
            <person name="Samadpour M."/>
        </authorList>
    </citation>
    <scope>NUCLEOTIDE SEQUENCE [LARGE SCALE GENOMIC DNA]</scope>
    <source>
        <strain evidence="7 8">DSM 20462</strain>
    </source>
</reference>
<dbReference type="PATRIC" id="fig|1122219.3.peg.1038"/>
<dbReference type="Gene3D" id="1.10.10.60">
    <property type="entry name" value="Homeodomain-like"/>
    <property type="match status" value="1"/>
</dbReference>
<protein>
    <submittedName>
        <fullName evidence="7">RNA polymerase sigma70</fullName>
    </submittedName>
</protein>
<dbReference type="Gene3D" id="3.40.50.1360">
    <property type="match status" value="1"/>
</dbReference>
<keyword evidence="2" id="KW-0805">Transcription regulation</keyword>
<gene>
    <name evidence="7" type="ORF">AB840_07500</name>
</gene>
<dbReference type="InterPro" id="IPR037171">
    <property type="entry name" value="NagB/RpiA_transferase-like"/>
</dbReference>
<dbReference type="InterPro" id="IPR007324">
    <property type="entry name" value="Sugar-bd_dom_put"/>
</dbReference>
<dbReference type="SUPFAM" id="SSF88659">
    <property type="entry name" value="Sigma3 and sigma4 domains of RNA polymerase sigma factors"/>
    <property type="match status" value="1"/>
</dbReference>
<dbReference type="RefSeq" id="WP_048514215.1">
    <property type="nucleotide sequence ID" value="NZ_FUXD01000020.1"/>
</dbReference>
<name>A0A0J6WXK2_9FIRM</name>
<dbReference type="Proteomes" id="UP000036503">
    <property type="component" value="Unassembled WGS sequence"/>
</dbReference>
<comment type="similarity">
    <text evidence="1">Belongs to the SorC transcriptional regulatory family.</text>
</comment>
<dbReference type="GO" id="GO:0030246">
    <property type="term" value="F:carbohydrate binding"/>
    <property type="evidence" value="ECO:0007669"/>
    <property type="project" value="InterPro"/>
</dbReference>
<sequence length="312" mass="34868">MLSDKNKTAINAAKLYYQSGYSQHDIAKELGISRPSVSRLLQYAKDMGFVRIEIFDPIEDQSHLAQKVAARYRLKEVRIANAPIADEHEIKKYIGQTGAHYLEDIVQDGDIIGVGWGTTMHALSHALTPHPLRGAQIVQLEGGITLSTGETYANEILERFAKNYETIAQYLPLPVLFDSKEVKDMVYKDRHVKRVLELGRNANILLFSVGTVRDNALFFRLGYADTREKEFLKAHAVGDICSRFFDKDGKISSDDLNDRTVGIDLDCLCHKEYSILLSGGEGKIDSIRAALTGGYANVLITDQFTAARLLEE</sequence>
<dbReference type="InParanoid" id="A0A0J6WXK2"/>
<keyword evidence="4" id="KW-0804">Transcription</keyword>
<dbReference type="Pfam" id="PF12802">
    <property type="entry name" value="MarR_2"/>
    <property type="match status" value="1"/>
</dbReference>
<evidence type="ECO:0000313" key="8">
    <source>
        <dbReference type="Proteomes" id="UP000036503"/>
    </source>
</evidence>
<evidence type="ECO:0000256" key="1">
    <source>
        <dbReference type="ARBA" id="ARBA00010466"/>
    </source>
</evidence>
<evidence type="ECO:0000259" key="5">
    <source>
        <dbReference type="Pfam" id="PF04198"/>
    </source>
</evidence>
<feature type="domain" description="Sugar-binding" evidence="5">
    <location>
        <begin position="57"/>
        <end position="311"/>
    </location>
</feature>
<dbReference type="OrthoDB" id="58802at2"/>
<dbReference type="AlphaFoldDB" id="A0A0J6WXK2"/>
<dbReference type="PANTHER" id="PTHR34294">
    <property type="entry name" value="TRANSCRIPTIONAL REGULATOR-RELATED"/>
    <property type="match status" value="1"/>
</dbReference>
<keyword evidence="8" id="KW-1185">Reference proteome</keyword>
<evidence type="ECO:0000259" key="6">
    <source>
        <dbReference type="Pfam" id="PF12802"/>
    </source>
</evidence>
<evidence type="ECO:0000256" key="4">
    <source>
        <dbReference type="ARBA" id="ARBA00023163"/>
    </source>
</evidence>
<keyword evidence="3" id="KW-0238">DNA-binding</keyword>
<dbReference type="InterPro" id="IPR051054">
    <property type="entry name" value="SorC_transcr_regulators"/>
</dbReference>
<dbReference type="SUPFAM" id="SSF100950">
    <property type="entry name" value="NagB/RpiA/CoA transferase-like"/>
    <property type="match status" value="1"/>
</dbReference>
<comment type="caution">
    <text evidence="7">The sequence shown here is derived from an EMBL/GenBank/DDBJ whole genome shotgun (WGS) entry which is preliminary data.</text>
</comment>
<dbReference type="Pfam" id="PF04198">
    <property type="entry name" value="Sugar-bind"/>
    <property type="match status" value="1"/>
</dbReference>
<dbReference type="FunCoup" id="A0A0J6WXK2">
    <property type="interactions" value="22"/>
</dbReference>
<dbReference type="InterPro" id="IPR000835">
    <property type="entry name" value="HTH_MarR-typ"/>
</dbReference>
<dbReference type="STRING" id="39029.BSR42_05825"/>
<accession>A0A0J6WXK2</accession>
<proteinExistence type="inferred from homology"/>
<dbReference type="InterPro" id="IPR013324">
    <property type="entry name" value="RNA_pol_sigma_r3/r4-like"/>
</dbReference>
<evidence type="ECO:0000256" key="2">
    <source>
        <dbReference type="ARBA" id="ARBA00023015"/>
    </source>
</evidence>
<dbReference type="GO" id="GO:0003677">
    <property type="term" value="F:DNA binding"/>
    <property type="evidence" value="ECO:0007669"/>
    <property type="project" value="UniProtKB-KW"/>
</dbReference>